<dbReference type="PROSITE" id="PS50016">
    <property type="entry name" value="ZF_PHD_2"/>
    <property type="match status" value="2"/>
</dbReference>
<keyword evidence="9" id="KW-0804">Transcription</keyword>
<feature type="compositionally biased region" description="Polar residues" evidence="12">
    <location>
        <begin position="1393"/>
        <end position="1419"/>
    </location>
</feature>
<dbReference type="SUPFAM" id="SSF54171">
    <property type="entry name" value="DNA-binding domain"/>
    <property type="match status" value="1"/>
</dbReference>
<feature type="compositionally biased region" description="Acidic residues" evidence="12">
    <location>
        <begin position="1769"/>
        <end position="1796"/>
    </location>
</feature>
<feature type="compositionally biased region" description="Low complexity" evidence="12">
    <location>
        <begin position="170"/>
        <end position="208"/>
    </location>
</feature>
<evidence type="ECO:0000256" key="6">
    <source>
        <dbReference type="ARBA" id="ARBA00023015"/>
    </source>
</evidence>
<keyword evidence="3" id="KW-0479">Metal-binding</keyword>
<dbReference type="Gene3D" id="3.30.890.10">
    <property type="entry name" value="Methyl-cpg-binding Protein 2, Chain A"/>
    <property type="match status" value="1"/>
</dbReference>
<dbReference type="SMART" id="SM00297">
    <property type="entry name" value="BROMO"/>
    <property type="match status" value="1"/>
</dbReference>
<feature type="region of interest" description="Disordered" evidence="12">
    <location>
        <begin position="487"/>
        <end position="575"/>
    </location>
</feature>
<feature type="compositionally biased region" description="Basic and acidic residues" evidence="12">
    <location>
        <begin position="487"/>
        <end position="514"/>
    </location>
</feature>
<feature type="region of interest" description="Disordered" evidence="12">
    <location>
        <begin position="1766"/>
        <end position="1870"/>
    </location>
</feature>
<feature type="compositionally biased region" description="Basic and acidic residues" evidence="12">
    <location>
        <begin position="2172"/>
        <end position="2190"/>
    </location>
</feature>
<keyword evidence="7 11" id="KW-0175">Coiled coil</keyword>
<keyword evidence="8" id="KW-0103">Bromodomain</keyword>
<feature type="compositionally biased region" description="Low complexity" evidence="12">
    <location>
        <begin position="1507"/>
        <end position="1524"/>
    </location>
</feature>
<protein>
    <submittedName>
        <fullName evidence="13">Bromodomain adjacent to zinc finger domain protein 2B</fullName>
    </submittedName>
</protein>
<dbReference type="InterPro" id="IPR036427">
    <property type="entry name" value="Bromodomain-like_sf"/>
</dbReference>
<feature type="compositionally biased region" description="Polar residues" evidence="12">
    <location>
        <begin position="209"/>
        <end position="219"/>
    </location>
</feature>
<feature type="compositionally biased region" description="Basic and acidic residues" evidence="12">
    <location>
        <begin position="564"/>
        <end position="575"/>
    </location>
</feature>
<dbReference type="SUPFAM" id="SSF57903">
    <property type="entry name" value="FYVE/PHD zinc finger"/>
    <property type="match status" value="2"/>
</dbReference>
<feature type="compositionally biased region" description="Acidic residues" evidence="12">
    <location>
        <begin position="1203"/>
        <end position="1213"/>
    </location>
</feature>
<dbReference type="InParanoid" id="K1PCW8"/>
<reference evidence="13" key="1">
    <citation type="journal article" date="2012" name="Nature">
        <title>The oyster genome reveals stress adaptation and complexity of shell formation.</title>
        <authorList>
            <person name="Zhang G."/>
            <person name="Fang X."/>
            <person name="Guo X."/>
            <person name="Li L."/>
            <person name="Luo R."/>
            <person name="Xu F."/>
            <person name="Yang P."/>
            <person name="Zhang L."/>
            <person name="Wang X."/>
            <person name="Qi H."/>
            <person name="Xiong Z."/>
            <person name="Que H."/>
            <person name="Xie Y."/>
            <person name="Holland P.W."/>
            <person name="Paps J."/>
            <person name="Zhu Y."/>
            <person name="Wu F."/>
            <person name="Chen Y."/>
            <person name="Wang J."/>
            <person name="Peng C."/>
            <person name="Meng J."/>
            <person name="Yang L."/>
            <person name="Liu J."/>
            <person name="Wen B."/>
            <person name="Zhang N."/>
            <person name="Huang Z."/>
            <person name="Zhu Q."/>
            <person name="Feng Y."/>
            <person name="Mount A."/>
            <person name="Hedgecock D."/>
            <person name="Xu Z."/>
            <person name="Liu Y."/>
            <person name="Domazet-Loso T."/>
            <person name="Du Y."/>
            <person name="Sun X."/>
            <person name="Zhang S."/>
            <person name="Liu B."/>
            <person name="Cheng P."/>
            <person name="Jiang X."/>
            <person name="Li J."/>
            <person name="Fan D."/>
            <person name="Wang W."/>
            <person name="Fu W."/>
            <person name="Wang T."/>
            <person name="Wang B."/>
            <person name="Zhang J."/>
            <person name="Peng Z."/>
            <person name="Li Y."/>
            <person name="Li N."/>
            <person name="Wang J."/>
            <person name="Chen M."/>
            <person name="He Y."/>
            <person name="Tan F."/>
            <person name="Song X."/>
            <person name="Zheng Q."/>
            <person name="Huang R."/>
            <person name="Yang H."/>
            <person name="Du X."/>
            <person name="Chen L."/>
            <person name="Yang M."/>
            <person name="Gaffney P.M."/>
            <person name="Wang S."/>
            <person name="Luo L."/>
            <person name="She Z."/>
            <person name="Ming Y."/>
            <person name="Huang W."/>
            <person name="Zhang S."/>
            <person name="Huang B."/>
            <person name="Zhang Y."/>
            <person name="Qu T."/>
            <person name="Ni P."/>
            <person name="Miao G."/>
            <person name="Wang J."/>
            <person name="Wang Q."/>
            <person name="Steinberg C.E."/>
            <person name="Wang H."/>
            <person name="Li N."/>
            <person name="Qian L."/>
            <person name="Zhang G."/>
            <person name="Li Y."/>
            <person name="Yang H."/>
            <person name="Liu X."/>
            <person name="Wang J."/>
            <person name="Yin Y."/>
            <person name="Wang J."/>
        </authorList>
    </citation>
    <scope>NUCLEOTIDE SEQUENCE [LARGE SCALE GENOMIC DNA]</scope>
    <source>
        <strain evidence="13">05x7-T-G4-1.051#20</strain>
    </source>
</reference>
<feature type="region of interest" description="Disordered" evidence="12">
    <location>
        <begin position="1666"/>
        <end position="1688"/>
    </location>
</feature>
<feature type="compositionally biased region" description="Basic and acidic residues" evidence="12">
    <location>
        <begin position="525"/>
        <end position="539"/>
    </location>
</feature>
<feature type="region of interest" description="Disordered" evidence="12">
    <location>
        <begin position="2131"/>
        <end position="2194"/>
    </location>
</feature>
<feature type="region of interest" description="Disordered" evidence="12">
    <location>
        <begin position="2298"/>
        <end position="2317"/>
    </location>
</feature>
<dbReference type="PANTHER" id="PTHR45915">
    <property type="entry name" value="TRANSCRIPTION INTERMEDIARY FACTOR"/>
    <property type="match status" value="1"/>
</dbReference>
<dbReference type="SMART" id="SM00391">
    <property type="entry name" value="MBD"/>
    <property type="match status" value="1"/>
</dbReference>
<dbReference type="Gene3D" id="3.30.40.10">
    <property type="entry name" value="Zinc/RING finger domain, C3HC4 (zinc finger)"/>
    <property type="match status" value="2"/>
</dbReference>
<comment type="subcellular location">
    <subcellularLocation>
        <location evidence="1">Nucleus</location>
    </subcellularLocation>
</comment>
<dbReference type="Pfam" id="PF00628">
    <property type="entry name" value="PHD"/>
    <property type="match status" value="2"/>
</dbReference>
<comment type="similarity">
    <text evidence="2">Belongs to the WAL family.</text>
</comment>
<dbReference type="InterPro" id="IPR028941">
    <property type="entry name" value="WHIM2_dom"/>
</dbReference>
<dbReference type="InterPro" id="IPR001487">
    <property type="entry name" value="Bromodomain"/>
</dbReference>
<feature type="coiled-coil region" evidence="11">
    <location>
        <begin position="866"/>
        <end position="896"/>
    </location>
</feature>
<feature type="compositionally biased region" description="Basic and acidic residues" evidence="12">
    <location>
        <begin position="2308"/>
        <end position="2317"/>
    </location>
</feature>
<evidence type="ECO:0000256" key="3">
    <source>
        <dbReference type="ARBA" id="ARBA00022723"/>
    </source>
</evidence>
<dbReference type="Pfam" id="PF15613">
    <property type="entry name" value="WSD"/>
    <property type="match status" value="1"/>
</dbReference>
<dbReference type="PROSITE" id="PS50014">
    <property type="entry name" value="BROMODOMAIN_2"/>
    <property type="match status" value="1"/>
</dbReference>
<evidence type="ECO:0000256" key="8">
    <source>
        <dbReference type="ARBA" id="ARBA00023117"/>
    </source>
</evidence>
<evidence type="ECO:0000256" key="4">
    <source>
        <dbReference type="ARBA" id="ARBA00022771"/>
    </source>
</evidence>
<feature type="compositionally biased region" description="Polar residues" evidence="12">
    <location>
        <begin position="259"/>
        <end position="283"/>
    </location>
</feature>
<dbReference type="SMART" id="SM00249">
    <property type="entry name" value="PHD"/>
    <property type="match status" value="2"/>
</dbReference>
<evidence type="ECO:0000313" key="13">
    <source>
        <dbReference type="EMBL" id="EKC19373.1"/>
    </source>
</evidence>
<evidence type="ECO:0000256" key="12">
    <source>
        <dbReference type="SAM" id="MobiDB-lite"/>
    </source>
</evidence>
<feature type="region of interest" description="Disordered" evidence="12">
    <location>
        <begin position="1507"/>
        <end position="1537"/>
    </location>
</feature>
<keyword evidence="5" id="KW-0862">Zinc</keyword>
<accession>K1PCW8</accession>
<keyword evidence="4" id="KW-0863">Zinc-finger</keyword>
<dbReference type="PROSITE" id="PS01359">
    <property type="entry name" value="ZF_PHD_1"/>
    <property type="match status" value="1"/>
</dbReference>
<dbReference type="InterPro" id="IPR019787">
    <property type="entry name" value="Znf_PHD-finger"/>
</dbReference>
<gene>
    <name evidence="13" type="ORF">CGI_10008697</name>
</gene>
<dbReference type="InterPro" id="IPR001739">
    <property type="entry name" value="Methyl_CpG_DNA-bd"/>
</dbReference>
<dbReference type="PROSITE" id="PS50827">
    <property type="entry name" value="DDT"/>
    <property type="match status" value="1"/>
</dbReference>
<dbReference type="InterPro" id="IPR037374">
    <property type="entry name" value="BAZ2A/B_Bromo"/>
</dbReference>
<evidence type="ECO:0000256" key="5">
    <source>
        <dbReference type="ARBA" id="ARBA00022833"/>
    </source>
</evidence>
<feature type="region of interest" description="Disordered" evidence="12">
    <location>
        <begin position="804"/>
        <end position="846"/>
    </location>
</feature>
<feature type="compositionally biased region" description="Acidic residues" evidence="12">
    <location>
        <begin position="325"/>
        <end position="336"/>
    </location>
</feature>
<feature type="region of interest" description="Disordered" evidence="12">
    <location>
        <begin position="1176"/>
        <end position="1239"/>
    </location>
</feature>
<evidence type="ECO:0000256" key="7">
    <source>
        <dbReference type="ARBA" id="ARBA00023054"/>
    </source>
</evidence>
<dbReference type="FunCoup" id="K1PCW8">
    <property type="interactions" value="782"/>
</dbReference>
<evidence type="ECO:0000256" key="11">
    <source>
        <dbReference type="SAM" id="Coils"/>
    </source>
</evidence>
<feature type="compositionally biased region" description="Polar residues" evidence="12">
    <location>
        <begin position="1433"/>
        <end position="1446"/>
    </location>
</feature>
<feature type="compositionally biased region" description="Polar residues" evidence="12">
    <location>
        <begin position="362"/>
        <end position="373"/>
    </location>
</feature>
<dbReference type="PROSITE" id="PS50982">
    <property type="entry name" value="MBD"/>
    <property type="match status" value="1"/>
</dbReference>
<dbReference type="PANTHER" id="PTHR45915:SF2">
    <property type="entry name" value="TOUTATIS, ISOFORM E"/>
    <property type="match status" value="1"/>
</dbReference>
<dbReference type="GO" id="GO:0005634">
    <property type="term" value="C:nucleus"/>
    <property type="evidence" value="ECO:0007669"/>
    <property type="project" value="UniProtKB-SubCell"/>
</dbReference>
<keyword evidence="10" id="KW-0539">Nucleus</keyword>
<feature type="coiled-coil region" evidence="11">
    <location>
        <begin position="406"/>
        <end position="463"/>
    </location>
</feature>
<feature type="coiled-coil region" evidence="11">
    <location>
        <begin position="1308"/>
        <end position="1356"/>
    </location>
</feature>
<dbReference type="EMBL" id="JH819192">
    <property type="protein sequence ID" value="EKC19373.1"/>
    <property type="molecule type" value="Genomic_DNA"/>
</dbReference>
<dbReference type="CDD" id="cd15545">
    <property type="entry name" value="PHD_BAZ2A_like"/>
    <property type="match status" value="1"/>
</dbReference>
<dbReference type="InterPro" id="IPR001965">
    <property type="entry name" value="Znf_PHD"/>
</dbReference>
<feature type="compositionally biased region" description="Low complexity" evidence="12">
    <location>
        <begin position="1677"/>
        <end position="1688"/>
    </location>
</feature>
<feature type="region of interest" description="Disordered" evidence="12">
    <location>
        <begin position="168"/>
        <end position="233"/>
    </location>
</feature>
<dbReference type="InterPro" id="IPR013083">
    <property type="entry name" value="Znf_RING/FYVE/PHD"/>
</dbReference>
<proteinExistence type="inferred from homology"/>
<feature type="region of interest" description="Disordered" evidence="12">
    <location>
        <begin position="362"/>
        <end position="404"/>
    </location>
</feature>
<feature type="compositionally biased region" description="Basic and acidic residues" evidence="12">
    <location>
        <begin position="804"/>
        <end position="832"/>
    </location>
</feature>
<dbReference type="GO" id="GO:0003677">
    <property type="term" value="F:DNA binding"/>
    <property type="evidence" value="ECO:0007669"/>
    <property type="project" value="InterPro"/>
</dbReference>
<dbReference type="FunFam" id="3.30.40.10:FF:000199">
    <property type="entry name" value="Bromodomain adjacent to zinc finger domain 2B"/>
    <property type="match status" value="1"/>
</dbReference>
<feature type="region of interest" description="Disordered" evidence="12">
    <location>
        <begin position="587"/>
        <end position="655"/>
    </location>
</feature>
<dbReference type="CDD" id="cd05503">
    <property type="entry name" value="Bromo_BAZ2A_B_like"/>
    <property type="match status" value="1"/>
</dbReference>
<sequence>MEPPSRLVRVVVTWSKHSVMVGDNHEEVSNIVTGTMEKKDKSSPKPSPNLFDNAAASSLLGVPPFGLPYAHIPSTFSLLGHYPAFPMSSLFGELGERGLASLPPGGALWTYGASNYDHNRYPDFFAGSLLGTSFTSPLFNLELPPNGAPLTIKIPDFTNVELSDKDKLSGKLGSASKSHSSSPSSKESPKASPKTVSKATSKAATTSSGIFSNSTNGRKTSTSATSGGGSLMTGKSLKAGRSLLAGNSLLAEKFKKSKLSSATSPSHTETNGTSFLSSESTRLVSPKQKHAREEQGLENGDHHPSEEDQSEDESLSSRFVVNGNQEDEEEGMDQELDSSRKNGPSIHIDGLKKKLIADQIRQRVQNKPIQSIRPSIMQPMKRGRGRPPKQSQTDSEDEPKDPDALKAQLNATLLKQELQLKKLREKHEKEQEALVAQNKNDLKAQLEANLRIQQMEVKLMKKQKQQELDLAVLYQKKQQELLKQGAKDKLKYQQEKSEQKKKELEDKKKKEIETTMKVQQLLKLSENERRTRVSGDRPVKGKSPSSMKINQLLQEKMNASSSKSEAESSNKMTVDEKLEAKVRAMLEEENSNMSGDSSDSESENENHGMMDSMSEISDSTNDHHSQYEEAGSSTSKRSADEMSEGGSPTKKPRVQMDEAALQIPLDNGFRRTTTIHAIGKRGFIGEVLYYGPCGKKMKTIPDVMRYLERNYIKEFGRENFSFNTRVKVGQFFEGQAGTSEIVKLTDEQVNERMSLIESKRQKLMKIKQMKGSRRQEKQNKQIQLAKQMMEQKLKKRMEQQEMAKRAAEFKIQKREEKQKMKDTARKIKESRGSDPPTPPSTSTSDWQSQMYCLPDNILSCDPNASASEKKMQKEQLRALREQEKHQRQEQMRLEREMRAQQILEEREMKRHQAIIAKEQERERKRHHFMLVKAIEQQKKQAKDKLKEDRMMEKRLHREKKMEQRRLELQLARELKKPVEDMELKDHRVLPEFKRIPGCKLDAVTFGDILMVLEFVHNFQDALGFSEDTLPTLKSLQDQVMFATEEDGENFMSLTCHLLKYAVMEPGVPNPREATTCLGQKIADVAINENVVSEILRIFIIARNGKSNEMSDWLSSKPLESLTTPQKASVLAFLVNELLCGRHIVSEIERQLEHMGEIRRDKWVVEGKLRRLKAVQNKKFKSVPKPPPLDGESTSQMTSKKGSDDEDEKEEESGNESGGEDHPGANEGDGEDEEPQSYEECEKGIEKLQKQHAQYRAKVFKASHKVRAISLGQDRYKRRYWVLPTAGGVYIEGQESGYFDEEIQESCFKQEVKQEVKEEINEKVKVEVKEEVMDALKQEVKLESVEVKEEVKQEVKERKDILKIPVYKKEIRKDREECEAENVIKSEHLIADQCDSNQNSSPSEQTPTRSSENISNSVKLENSVPKCNGDDLSVPSTSRCNSAMCDSSDTSIHLQNSSCWKPGQSSSSSESDIKSIINSAHASPLISPYPAAPSPFFSPPISGASPSLLSGLSMSSTPTSSTPLPAHQQPKSSTPSVEAKHNFLSIDSLLKKDSTSSSASPSNKSSLFPSPMFPLVPMTPDQMMKSFGESSTQKPWFSILPRLPCDDLSMTHNSSQPSILPSPFQNSFLSPLSFHSFPAQSPSFSSFNVSQLFGTSDLSGMSLNSTAQSNDSFKIPNTPRTDTDTPSTSVLDQNESLLKELQGEAQPIPEEFKKGWWKISEEEHVRTVHRNLHPRGIREKSLQKSLQKCLEHACSSCNQENSEYYSLISDESEEEEEDEEDEEEEEEAEEKEEEKAEEEGTKRDKEEVEEKEEVKQKDKEEDKKEEKEIDKEEDKEEDEDEKSSEDISSEKQENDEEKMETETETEVNPEDEVKRLANLSHQVELQVLEEVENLEERIASASLQGWKVPQRISEEADFTLVDRFNHEKLGPKEKYPLDAARDKLFCLEPNIERRYLKPPLCKQVQINLANITASTGLNDEDEDGDRPSDHIQVSQGLMMWRNAVAKASNPAQLSLCVSQLNNSISWEKSIMKVLCQLCRRDDNEAQLLLCDGCDQGYHTYCFKPKMDNIPDGDWYCYECISKATGEPCCVVCGKRMGRIVECDLCPRAIHLDCLNPPLPRMPRKWVCPACTANQGRKGKGRRSPKKKNKENNTSVRERKDSDAGNKSTNESTPSEKPEKKRGKDQEKKKQAAEQSEDMTVCRLILTEMDKHDDGWPFLKPVNFKQFPAYKKYIRQPMDFTTMKNKLRDNQYKTRGDFAADVRLIFNNCQTFNEDDSEVGRAGHNMRKFFEVRWKQLLLTSPSSPSTNSNEEKMEEGGD</sequence>
<evidence type="ECO:0000256" key="10">
    <source>
        <dbReference type="ARBA" id="ARBA00023242"/>
    </source>
</evidence>
<dbReference type="GO" id="GO:0008270">
    <property type="term" value="F:zinc ion binding"/>
    <property type="evidence" value="ECO:0007669"/>
    <property type="project" value="UniProtKB-KW"/>
</dbReference>
<feature type="compositionally biased region" description="Basic and acidic residues" evidence="12">
    <location>
        <begin position="1797"/>
        <end position="1831"/>
    </location>
</feature>
<dbReference type="Pfam" id="PF00439">
    <property type="entry name" value="Bromodomain"/>
    <property type="match status" value="1"/>
</dbReference>
<evidence type="ECO:0000256" key="1">
    <source>
        <dbReference type="ARBA" id="ARBA00004123"/>
    </source>
</evidence>
<feature type="compositionally biased region" description="Basic residues" evidence="12">
    <location>
        <begin position="2135"/>
        <end position="2147"/>
    </location>
</feature>
<name>K1PCW8_MAGGI</name>
<feature type="compositionally biased region" description="Acidic residues" evidence="12">
    <location>
        <begin position="1852"/>
        <end position="1869"/>
    </location>
</feature>
<dbReference type="PRINTS" id="PR00503">
    <property type="entry name" value="BROMODOMAIN"/>
</dbReference>
<dbReference type="InterPro" id="IPR018501">
    <property type="entry name" value="DDT_dom"/>
</dbReference>
<keyword evidence="6" id="KW-0805">Transcription regulation</keyword>
<feature type="compositionally biased region" description="Polar residues" evidence="12">
    <location>
        <begin position="543"/>
        <end position="553"/>
    </location>
</feature>
<dbReference type="SUPFAM" id="SSF47370">
    <property type="entry name" value="Bromodomain"/>
    <property type="match status" value="1"/>
</dbReference>
<feature type="compositionally biased region" description="Basic and acidic residues" evidence="12">
    <location>
        <begin position="291"/>
        <end position="306"/>
    </location>
</feature>
<dbReference type="GO" id="GO:0000785">
    <property type="term" value="C:chromatin"/>
    <property type="evidence" value="ECO:0007669"/>
    <property type="project" value="TreeGrafter"/>
</dbReference>
<dbReference type="Gene3D" id="1.20.920.10">
    <property type="entry name" value="Bromodomain-like"/>
    <property type="match status" value="1"/>
</dbReference>
<organism evidence="13">
    <name type="scientific">Magallana gigas</name>
    <name type="common">Pacific oyster</name>
    <name type="synonym">Crassostrea gigas</name>
    <dbReference type="NCBI Taxonomy" id="29159"/>
    <lineage>
        <taxon>Eukaryota</taxon>
        <taxon>Metazoa</taxon>
        <taxon>Spiralia</taxon>
        <taxon>Lophotrochozoa</taxon>
        <taxon>Mollusca</taxon>
        <taxon>Bivalvia</taxon>
        <taxon>Autobranchia</taxon>
        <taxon>Pteriomorphia</taxon>
        <taxon>Ostreida</taxon>
        <taxon>Ostreoidea</taxon>
        <taxon>Ostreidae</taxon>
        <taxon>Magallana</taxon>
    </lineage>
</organism>
<dbReference type="InterPro" id="IPR011011">
    <property type="entry name" value="Znf_FYVE_PHD"/>
</dbReference>
<feature type="compositionally biased region" description="Low complexity" evidence="12">
    <location>
        <begin position="2298"/>
        <end position="2307"/>
    </location>
</feature>
<feature type="region of interest" description="Disordered" evidence="12">
    <location>
        <begin position="1388"/>
        <end position="1446"/>
    </location>
</feature>
<evidence type="ECO:0000256" key="2">
    <source>
        <dbReference type="ARBA" id="ARBA00007444"/>
    </source>
</evidence>
<dbReference type="HOGENOM" id="CLU_230001_0_0_1"/>
<feature type="compositionally biased region" description="Acidic residues" evidence="12">
    <location>
        <begin position="1227"/>
        <end position="1238"/>
    </location>
</feature>
<dbReference type="Pfam" id="PF01429">
    <property type="entry name" value="MBD"/>
    <property type="match status" value="1"/>
</dbReference>
<dbReference type="InterPro" id="IPR016177">
    <property type="entry name" value="DNA-bd_dom_sf"/>
</dbReference>
<evidence type="ECO:0000256" key="9">
    <source>
        <dbReference type="ARBA" id="ARBA00023163"/>
    </source>
</evidence>
<feature type="compositionally biased region" description="Acidic residues" evidence="12">
    <location>
        <begin position="1832"/>
        <end position="1842"/>
    </location>
</feature>
<dbReference type="InterPro" id="IPR019786">
    <property type="entry name" value="Zinc_finger_PHD-type_CS"/>
</dbReference>
<feature type="region of interest" description="Disordered" evidence="12">
    <location>
        <begin position="255"/>
        <end position="350"/>
    </location>
</feature>